<dbReference type="InterPro" id="IPR004089">
    <property type="entry name" value="MCPsignal_dom"/>
</dbReference>
<dbReference type="EMBL" id="AP014704">
    <property type="protein sequence ID" value="BAQ47870.1"/>
    <property type="molecule type" value="Genomic_DNA"/>
</dbReference>
<comment type="similarity">
    <text evidence="2">Belongs to the methyl-accepting chemotaxis (MCP) protein family.</text>
</comment>
<proteinExistence type="inferred from homology"/>
<dbReference type="PANTHER" id="PTHR32089:SF112">
    <property type="entry name" value="LYSOZYME-LIKE PROTEIN-RELATED"/>
    <property type="match status" value="1"/>
</dbReference>
<dbReference type="PATRIC" id="fig|270351.10.peg.4765"/>
<gene>
    <name evidence="7" type="primary">tar</name>
    <name evidence="7" type="ORF">Maq22A_c24770</name>
</gene>
<evidence type="ECO:0000313" key="7">
    <source>
        <dbReference type="EMBL" id="BAQ47870.1"/>
    </source>
</evidence>
<dbReference type="SMART" id="SM00283">
    <property type="entry name" value="MA"/>
    <property type="match status" value="1"/>
</dbReference>
<dbReference type="SUPFAM" id="SSF58104">
    <property type="entry name" value="Methyl-accepting chemotaxis protein (MCP) signaling domain"/>
    <property type="match status" value="1"/>
</dbReference>
<dbReference type="RefSeq" id="WP_145984699.1">
    <property type="nucleotide sequence ID" value="NZ_AP014704.1"/>
</dbReference>
<dbReference type="PROSITE" id="PS50111">
    <property type="entry name" value="CHEMOTAXIS_TRANSDUC_2"/>
    <property type="match status" value="1"/>
</dbReference>
<dbReference type="KEGG" id="maqu:Maq22A_c24770"/>
<keyword evidence="1 3" id="KW-0807">Transducer</keyword>
<feature type="domain" description="HAMP" evidence="6">
    <location>
        <begin position="347"/>
        <end position="400"/>
    </location>
</feature>
<evidence type="ECO:0000259" key="5">
    <source>
        <dbReference type="PROSITE" id="PS50111"/>
    </source>
</evidence>
<dbReference type="PANTHER" id="PTHR32089">
    <property type="entry name" value="METHYL-ACCEPTING CHEMOTAXIS PROTEIN MCPB"/>
    <property type="match status" value="1"/>
</dbReference>
<keyword evidence="4" id="KW-0472">Membrane</keyword>
<evidence type="ECO:0000256" key="4">
    <source>
        <dbReference type="SAM" id="Phobius"/>
    </source>
</evidence>
<evidence type="ECO:0000256" key="2">
    <source>
        <dbReference type="ARBA" id="ARBA00029447"/>
    </source>
</evidence>
<dbReference type="AlphaFoldDB" id="A0A0C6FX65"/>
<dbReference type="Gene3D" id="1.10.287.950">
    <property type="entry name" value="Methyl-accepting chemotaxis protein"/>
    <property type="match status" value="1"/>
</dbReference>
<keyword evidence="4" id="KW-0812">Transmembrane</keyword>
<dbReference type="Pfam" id="PF00015">
    <property type="entry name" value="MCPsignal"/>
    <property type="match status" value="1"/>
</dbReference>
<dbReference type="CDD" id="cd06225">
    <property type="entry name" value="HAMP"/>
    <property type="match status" value="1"/>
</dbReference>
<reference evidence="7 8" key="1">
    <citation type="journal article" date="2015" name="Genome Announc.">
        <title>Complete Genome Sequence of Methylobacterium aquaticum Strain 22A, Isolated from Racomitrium japonicum Moss.</title>
        <authorList>
            <person name="Tani A."/>
            <person name="Ogura Y."/>
            <person name="Hayashi T."/>
            <person name="Kimbara K."/>
        </authorList>
    </citation>
    <scope>NUCLEOTIDE SEQUENCE [LARGE SCALE GENOMIC DNA]</scope>
    <source>
        <strain evidence="7 8">MA-22A</strain>
    </source>
</reference>
<evidence type="ECO:0000313" key="8">
    <source>
        <dbReference type="Proteomes" id="UP000061432"/>
    </source>
</evidence>
<dbReference type="PROSITE" id="PS50885">
    <property type="entry name" value="HAMP"/>
    <property type="match status" value="1"/>
</dbReference>
<dbReference type="OrthoDB" id="3289104at2"/>
<dbReference type="InterPro" id="IPR003660">
    <property type="entry name" value="HAMP_dom"/>
</dbReference>
<feature type="transmembrane region" description="Helical" evidence="4">
    <location>
        <begin position="324"/>
        <end position="350"/>
    </location>
</feature>
<accession>A0A0C6FX65</accession>
<dbReference type="Pfam" id="PF00672">
    <property type="entry name" value="HAMP"/>
    <property type="match status" value="1"/>
</dbReference>
<dbReference type="GO" id="GO:0016020">
    <property type="term" value="C:membrane"/>
    <property type="evidence" value="ECO:0007669"/>
    <property type="project" value="InterPro"/>
</dbReference>
<reference evidence="8" key="2">
    <citation type="submission" date="2015-01" db="EMBL/GenBank/DDBJ databases">
        <title>Complete genome sequence of Methylobacterium aquaticum strain 22A.</title>
        <authorList>
            <person name="Tani A."/>
            <person name="Ogura Y."/>
            <person name="Hayashi T."/>
        </authorList>
    </citation>
    <scope>NUCLEOTIDE SEQUENCE [LARGE SCALE GENOMIC DNA]</scope>
    <source>
        <strain evidence="8">MA-22A</strain>
    </source>
</reference>
<dbReference type="GO" id="GO:0007165">
    <property type="term" value="P:signal transduction"/>
    <property type="evidence" value="ECO:0007669"/>
    <property type="project" value="UniProtKB-KW"/>
</dbReference>
<sequence>MRSLLSIRAQVLGIALALGAIVGAMTLDGVLQAWSGYRNAHTVAAAAKLDQRILEAMQAFRSERGDTAATLGLSGEQVGAMRKVIDGHRGRVDAAIGTLLAAPADLAVPGLAGALKDLESGYNDQIAVRRMADEAYGLDAGARDKALAPRVLQTGDAVLARLERVSAALERQMAHLDPATRGLTTAKNNAWSTRATAGSLAVMVNTVLSSQKPMTSEQGDAAQVLRGRYEATWRLVEAATGEMPPRIAAAVATAQAVYFTPEVTAALQRNLRAFTPGAEPAMSLPEWQKFVTPKLNTIVAVANEALALGVEAADASAEAAQRRLFVNAALFGAALLLVALSCAVAQFGIVKPIRRMTQAMQSLADGDAAVTVPALGRRDEIGAMAATVQVFRDNLIRTRALEEETALARASAEEQRRAGMRQMADAFEHAVGGIVGQVAASATELQATAAVMTEGATRTAGRSTAVATAAGQTAENVGTVATAAEELGASVGEISRQVSGSAALARTAVDEAAGTAGHMRELSEAVSRIGDVVGLISSIAAQTNLLALNATIEAARAGTAGRGFAVVAAEVKELAGQTAKATEEITGQIGRIQGKTGDAVTAIDAITGRIAEIDRVSVGIATAVDQQGAATREIVRNVAEAATGTHAVTDTITAVASAAEETGAAASQVLAASSELSRQSEQLSAEVARFLATVRAA</sequence>
<evidence type="ECO:0000256" key="1">
    <source>
        <dbReference type="ARBA" id="ARBA00023224"/>
    </source>
</evidence>
<organism evidence="7 8">
    <name type="scientific">Methylobacterium aquaticum</name>
    <dbReference type="NCBI Taxonomy" id="270351"/>
    <lineage>
        <taxon>Bacteria</taxon>
        <taxon>Pseudomonadati</taxon>
        <taxon>Pseudomonadota</taxon>
        <taxon>Alphaproteobacteria</taxon>
        <taxon>Hyphomicrobiales</taxon>
        <taxon>Methylobacteriaceae</taxon>
        <taxon>Methylobacterium</taxon>
    </lineage>
</organism>
<evidence type="ECO:0000259" key="6">
    <source>
        <dbReference type="PROSITE" id="PS50885"/>
    </source>
</evidence>
<name>A0A0C6FX65_9HYPH</name>
<keyword evidence="4" id="KW-1133">Transmembrane helix</keyword>
<dbReference type="STRING" id="270351.Maq22A_c24770"/>
<feature type="domain" description="Methyl-accepting transducer" evidence="5">
    <location>
        <begin position="441"/>
        <end position="677"/>
    </location>
</feature>
<dbReference type="SMART" id="SM00304">
    <property type="entry name" value="HAMP"/>
    <property type="match status" value="1"/>
</dbReference>
<dbReference type="Gene3D" id="1.10.8.500">
    <property type="entry name" value="HAMP domain in histidine kinase"/>
    <property type="match status" value="1"/>
</dbReference>
<evidence type="ECO:0000256" key="3">
    <source>
        <dbReference type="PROSITE-ProRule" id="PRU00284"/>
    </source>
</evidence>
<dbReference type="Proteomes" id="UP000061432">
    <property type="component" value="Chromosome"/>
</dbReference>
<protein>
    <submittedName>
        <fullName evidence="7">Methyl-accepting chemotaxis protein</fullName>
    </submittedName>
</protein>